<dbReference type="AlphaFoldDB" id="A0A9N9DRP5"/>
<reference evidence="1" key="1">
    <citation type="submission" date="2021-06" db="EMBL/GenBank/DDBJ databases">
        <authorList>
            <person name="Kallberg Y."/>
            <person name="Tangrot J."/>
            <person name="Rosling A."/>
        </authorList>
    </citation>
    <scope>NUCLEOTIDE SEQUENCE</scope>
    <source>
        <strain evidence="1">UK204</strain>
    </source>
</reference>
<protein>
    <submittedName>
        <fullName evidence="1">16728_t:CDS:1</fullName>
    </submittedName>
</protein>
<gene>
    <name evidence="1" type="ORF">FCALED_LOCUS11061</name>
</gene>
<dbReference type="Proteomes" id="UP000789570">
    <property type="component" value="Unassembled WGS sequence"/>
</dbReference>
<accession>A0A9N9DRP5</accession>
<organism evidence="1 2">
    <name type="scientific">Funneliformis caledonium</name>
    <dbReference type="NCBI Taxonomy" id="1117310"/>
    <lineage>
        <taxon>Eukaryota</taxon>
        <taxon>Fungi</taxon>
        <taxon>Fungi incertae sedis</taxon>
        <taxon>Mucoromycota</taxon>
        <taxon>Glomeromycotina</taxon>
        <taxon>Glomeromycetes</taxon>
        <taxon>Glomerales</taxon>
        <taxon>Glomeraceae</taxon>
        <taxon>Funneliformis</taxon>
    </lineage>
</organism>
<dbReference type="EMBL" id="CAJVPQ010004417">
    <property type="protein sequence ID" value="CAG8650944.1"/>
    <property type="molecule type" value="Genomic_DNA"/>
</dbReference>
<sequence length="519" mass="60177">MKTDSKQQAQIAFPGLTQKNTSAETKALEHTKQVFSQYEQSAEENKVKVADNDQKTNEKVFKKQPRLRNQGLVESYEVPGNLRGSEKMTDTKEFYKGYSCKNANHCSFSGFLEFYQEIIINSPPDTDDWAGLEATWKRRFLRAVKEIFPDGYGDDIYVKVRYLLENFLSISKRGLLVDRCLDQGYSVDVPAQVIVVQSEASNSSYWQKIINEKKQVSIMNNHIYGSLSILDVSAKYNTEIIASKILKRQGQEQTLQNDPGETEEYEFEEIGKGYKTPQDKIDDDCILRAAAESLVNLDDANDSKYFKEFIPLFYKYKETQDKDPYSYANDDVMDIRGDSGFSKFLSLDQYIKLMSVKPRRKAVLPKCWQQILDDYFSQPKIFILIKDGDSNEATQFKNYLYKPLPDISALRTSEHHYWSEFGHRFFSKALQDFVNLDWRILEVPVYAFKYRKNYGINHIFQKVVDGKSADILAWTWDSGEEVFVGEQAGPPTVQDLTKYAFDSFKLYRELRDCLNVRIL</sequence>
<comment type="caution">
    <text evidence="1">The sequence shown here is derived from an EMBL/GenBank/DDBJ whole genome shotgun (WGS) entry which is preliminary data.</text>
</comment>
<proteinExistence type="predicted"/>
<evidence type="ECO:0000313" key="2">
    <source>
        <dbReference type="Proteomes" id="UP000789570"/>
    </source>
</evidence>
<evidence type="ECO:0000313" key="1">
    <source>
        <dbReference type="EMBL" id="CAG8650944.1"/>
    </source>
</evidence>
<keyword evidence="2" id="KW-1185">Reference proteome</keyword>
<name>A0A9N9DRP5_9GLOM</name>